<dbReference type="PANTHER" id="PTHR10706:SF130">
    <property type="entry name" value="F-BOX ONLY PROTEIN 31"/>
    <property type="match status" value="1"/>
</dbReference>
<keyword evidence="5" id="KW-1185">Reference proteome</keyword>
<proteinExistence type="predicted"/>
<evidence type="ECO:0000313" key="5">
    <source>
        <dbReference type="Proteomes" id="UP000800092"/>
    </source>
</evidence>
<evidence type="ECO:0000259" key="3">
    <source>
        <dbReference type="PROSITE" id="PS50181"/>
    </source>
</evidence>
<dbReference type="PROSITE" id="PS50181">
    <property type="entry name" value="FBOX"/>
    <property type="match status" value="1"/>
</dbReference>
<dbReference type="Gene3D" id="1.20.1280.50">
    <property type="match status" value="1"/>
</dbReference>
<dbReference type="InterPro" id="IPR036047">
    <property type="entry name" value="F-box-like_dom_sf"/>
</dbReference>
<organism evidence="4 5">
    <name type="scientific">Viridothelium virens</name>
    <name type="common">Speckled blister lichen</name>
    <name type="synonym">Trypethelium virens</name>
    <dbReference type="NCBI Taxonomy" id="1048519"/>
    <lineage>
        <taxon>Eukaryota</taxon>
        <taxon>Fungi</taxon>
        <taxon>Dikarya</taxon>
        <taxon>Ascomycota</taxon>
        <taxon>Pezizomycotina</taxon>
        <taxon>Dothideomycetes</taxon>
        <taxon>Dothideomycetes incertae sedis</taxon>
        <taxon>Trypetheliales</taxon>
        <taxon>Trypetheliaceae</taxon>
        <taxon>Viridothelium</taxon>
    </lineage>
</organism>
<dbReference type="SUPFAM" id="SSF81383">
    <property type="entry name" value="F-box domain"/>
    <property type="match status" value="1"/>
</dbReference>
<dbReference type="InterPro" id="IPR001810">
    <property type="entry name" value="F-box_dom"/>
</dbReference>
<dbReference type="Proteomes" id="UP000800092">
    <property type="component" value="Unassembled WGS sequence"/>
</dbReference>
<dbReference type="OrthoDB" id="722566at2759"/>
<evidence type="ECO:0000256" key="2">
    <source>
        <dbReference type="ARBA" id="ARBA00022786"/>
    </source>
</evidence>
<dbReference type="Pfam" id="PF12937">
    <property type="entry name" value="F-box-like"/>
    <property type="match status" value="1"/>
</dbReference>
<gene>
    <name evidence="4" type="ORF">EV356DRAFT_526809</name>
</gene>
<comment type="pathway">
    <text evidence="1">Protein modification; protein ubiquitination.</text>
</comment>
<name>A0A6A6GYB8_VIRVR</name>
<accession>A0A6A6GYB8</accession>
<dbReference type="Pfam" id="PF12014">
    <property type="entry name" value="Cyclin_D1_bind"/>
    <property type="match status" value="1"/>
</dbReference>
<keyword evidence="2" id="KW-0833">Ubl conjugation pathway</keyword>
<evidence type="ECO:0000256" key="1">
    <source>
        <dbReference type="ARBA" id="ARBA00004906"/>
    </source>
</evidence>
<dbReference type="AlphaFoldDB" id="A0A6A6GYB8"/>
<reference evidence="4" key="1">
    <citation type="journal article" date="2020" name="Stud. Mycol.">
        <title>101 Dothideomycetes genomes: a test case for predicting lifestyles and emergence of pathogens.</title>
        <authorList>
            <person name="Haridas S."/>
            <person name="Albert R."/>
            <person name="Binder M."/>
            <person name="Bloem J."/>
            <person name="Labutti K."/>
            <person name="Salamov A."/>
            <person name="Andreopoulos B."/>
            <person name="Baker S."/>
            <person name="Barry K."/>
            <person name="Bills G."/>
            <person name="Bluhm B."/>
            <person name="Cannon C."/>
            <person name="Castanera R."/>
            <person name="Culley D."/>
            <person name="Daum C."/>
            <person name="Ezra D."/>
            <person name="Gonzalez J."/>
            <person name="Henrissat B."/>
            <person name="Kuo A."/>
            <person name="Liang C."/>
            <person name="Lipzen A."/>
            <person name="Lutzoni F."/>
            <person name="Magnuson J."/>
            <person name="Mondo S."/>
            <person name="Nolan M."/>
            <person name="Ohm R."/>
            <person name="Pangilinan J."/>
            <person name="Park H.-J."/>
            <person name="Ramirez L."/>
            <person name="Alfaro M."/>
            <person name="Sun H."/>
            <person name="Tritt A."/>
            <person name="Yoshinaga Y."/>
            <person name="Zwiers L.-H."/>
            <person name="Turgeon B."/>
            <person name="Goodwin S."/>
            <person name="Spatafora J."/>
            <person name="Crous P."/>
            <person name="Grigoriev I."/>
        </authorList>
    </citation>
    <scope>NUCLEOTIDE SEQUENCE</scope>
    <source>
        <strain evidence="4">Tuck. ex Michener</strain>
    </source>
</reference>
<feature type="domain" description="F-box" evidence="3">
    <location>
        <begin position="7"/>
        <end position="53"/>
    </location>
</feature>
<dbReference type="UniPathway" id="UPA00143"/>
<protein>
    <recommendedName>
        <fullName evidence="3">F-box domain-containing protein</fullName>
    </recommendedName>
</protein>
<dbReference type="InterPro" id="IPR045048">
    <property type="entry name" value="FBXO31/39"/>
</dbReference>
<sequence>MESRQKTAPLLSLPTELLHEIITYLPTLTLVDLLSTCRDLRTHALEDSMWQKVINANLPSIAPLASPHPYPSFRTLYATFHPNWFLPKNKLWIADNAATGKLLLARYDPQRAVIEAHSLVAERGMHTFSLWAHDDEVIIHTFSPKVQLDLNSPAIRLGPYAHADGRSCGIRESPLHKRLQREIPMDTHTGPGSQGIYSTFMLTRPLDPSLINPGTSVWPPQIIPAGERARNESAQQFNAIGHKPSCLSEMSTGTFRLRKWMQFGTSRIPGHGGISMRMGEDVVTYGTLKEEAYTPTLDKPWQGIWVGDYSGHGCEFLLVTQPNKEDERPLPEGVRQRRSQAVLSTAYFDTGTHAILNPYPLTVLNASDETELEAVEEEEEITAEKEHGHYGQVESSDTRYRGRLEAIKLTGDPNVPRGEYTFIAPDIGSNGLIRTATEDPFRGARIVKSAGHIAGSGFRDDQYIATQLIMISHDRLAQYWEQFGHISFYQRVNVDALVRGDVSC</sequence>
<evidence type="ECO:0000313" key="4">
    <source>
        <dbReference type="EMBL" id="KAF2230343.1"/>
    </source>
</evidence>
<dbReference type="PANTHER" id="PTHR10706">
    <property type="entry name" value="F-BOX FAMILY PROTEIN"/>
    <property type="match status" value="1"/>
</dbReference>
<dbReference type="EMBL" id="ML991843">
    <property type="protein sequence ID" value="KAF2230343.1"/>
    <property type="molecule type" value="Genomic_DNA"/>
</dbReference>
<dbReference type="GO" id="GO:0016567">
    <property type="term" value="P:protein ubiquitination"/>
    <property type="evidence" value="ECO:0007669"/>
    <property type="project" value="UniProtKB-UniPathway"/>
</dbReference>